<dbReference type="InterPro" id="IPR006439">
    <property type="entry name" value="HAD-SF_hydro_IA"/>
</dbReference>
<dbReference type="SFLD" id="SFLDG01129">
    <property type="entry name" value="C1.5:_HAD__Beta-PGM__Phosphata"/>
    <property type="match status" value="1"/>
</dbReference>
<dbReference type="InterPro" id="IPR036412">
    <property type="entry name" value="HAD-like_sf"/>
</dbReference>
<dbReference type="SUPFAM" id="SSF56784">
    <property type="entry name" value="HAD-like"/>
    <property type="match status" value="1"/>
</dbReference>
<organism evidence="2 3">
    <name type="scientific">Gulosibacter faecalis</name>
    <dbReference type="NCBI Taxonomy" id="272240"/>
    <lineage>
        <taxon>Bacteria</taxon>
        <taxon>Bacillati</taxon>
        <taxon>Actinomycetota</taxon>
        <taxon>Actinomycetes</taxon>
        <taxon>Micrococcales</taxon>
        <taxon>Microbacteriaceae</taxon>
        <taxon>Gulosibacter</taxon>
    </lineage>
</organism>
<gene>
    <name evidence="2" type="ORF">ACFSW7_13020</name>
</gene>
<dbReference type="Gene3D" id="1.10.150.750">
    <property type="match status" value="1"/>
</dbReference>
<evidence type="ECO:0000313" key="3">
    <source>
        <dbReference type="Proteomes" id="UP001597492"/>
    </source>
</evidence>
<evidence type="ECO:0000256" key="1">
    <source>
        <dbReference type="ARBA" id="ARBA00022801"/>
    </source>
</evidence>
<dbReference type="GO" id="GO:0016787">
    <property type="term" value="F:hydrolase activity"/>
    <property type="evidence" value="ECO:0007669"/>
    <property type="project" value="UniProtKB-KW"/>
</dbReference>
<keyword evidence="1 2" id="KW-0378">Hydrolase</keyword>
<accession>A0ABW5V0I5</accession>
<proteinExistence type="predicted"/>
<reference evidence="3" key="1">
    <citation type="journal article" date="2019" name="Int. J. Syst. Evol. Microbiol.">
        <title>The Global Catalogue of Microorganisms (GCM) 10K type strain sequencing project: providing services to taxonomists for standard genome sequencing and annotation.</title>
        <authorList>
            <consortium name="The Broad Institute Genomics Platform"/>
            <consortium name="The Broad Institute Genome Sequencing Center for Infectious Disease"/>
            <person name="Wu L."/>
            <person name="Ma J."/>
        </authorList>
    </citation>
    <scope>NUCLEOTIDE SEQUENCE [LARGE SCALE GENOMIC DNA]</scope>
    <source>
        <strain evidence="3">TISTR 1514</strain>
    </source>
</reference>
<dbReference type="SFLD" id="SFLDS00003">
    <property type="entry name" value="Haloacid_Dehalogenase"/>
    <property type="match status" value="1"/>
</dbReference>
<sequence length="227" mass="26352">MSNTSPIATFDCYRTLIDFDLNRLALPIVRDRLDEVGIDHDTFLDNLRVIRFYAVAQGPYTRYQDLVRLTLEKTMQLHGARYEPEFGDRLVEEAKELPVFPEVPEALRKLKEKGVQLAIISNSDRDFITYHVDTIGVDFDYVVTAEDAGWYKPNDGAFEHLFKTIDRGPELITHVAQGWEYDIMPAKKYGVRRIWVNRYGFPGSDFYQPYHEISDLSTLPDFWSASE</sequence>
<dbReference type="InterPro" id="IPR023214">
    <property type="entry name" value="HAD_sf"/>
</dbReference>
<protein>
    <submittedName>
        <fullName evidence="2">HAD-IA family hydrolase</fullName>
    </submittedName>
</protein>
<dbReference type="Pfam" id="PF00702">
    <property type="entry name" value="Hydrolase"/>
    <property type="match status" value="1"/>
</dbReference>
<dbReference type="PANTHER" id="PTHR43316">
    <property type="entry name" value="HYDROLASE, HALOACID DELAHOGENASE-RELATED"/>
    <property type="match status" value="1"/>
</dbReference>
<evidence type="ECO:0000313" key="2">
    <source>
        <dbReference type="EMBL" id="MFD2759299.1"/>
    </source>
</evidence>
<dbReference type="Gene3D" id="3.40.50.1000">
    <property type="entry name" value="HAD superfamily/HAD-like"/>
    <property type="match status" value="1"/>
</dbReference>
<dbReference type="NCBIfam" id="TIGR01549">
    <property type="entry name" value="HAD-SF-IA-v1"/>
    <property type="match status" value="1"/>
</dbReference>
<comment type="caution">
    <text evidence="2">The sequence shown here is derived from an EMBL/GenBank/DDBJ whole genome shotgun (WGS) entry which is preliminary data.</text>
</comment>
<dbReference type="RefSeq" id="WP_019618813.1">
    <property type="nucleotide sequence ID" value="NZ_JBHUNE010000009.1"/>
</dbReference>
<keyword evidence="3" id="KW-1185">Reference proteome</keyword>
<dbReference type="PANTHER" id="PTHR43316:SF9">
    <property type="entry name" value="ACID DEHALOGENASE, PUTATIVE (AFU_ORTHOLOGUE AFUA_6G14460)-RELATED"/>
    <property type="match status" value="1"/>
</dbReference>
<dbReference type="InterPro" id="IPR051540">
    <property type="entry name" value="S-2-haloacid_dehalogenase"/>
</dbReference>
<name>A0ABW5V0I5_9MICO</name>
<dbReference type="EMBL" id="JBHUNE010000009">
    <property type="protein sequence ID" value="MFD2759299.1"/>
    <property type="molecule type" value="Genomic_DNA"/>
</dbReference>
<dbReference type="PRINTS" id="PR00413">
    <property type="entry name" value="HADHALOGNASE"/>
</dbReference>
<dbReference type="Proteomes" id="UP001597492">
    <property type="component" value="Unassembled WGS sequence"/>
</dbReference>